<feature type="compositionally biased region" description="Polar residues" evidence="1">
    <location>
        <begin position="44"/>
        <end position="59"/>
    </location>
</feature>
<protein>
    <submittedName>
        <fullName evidence="2">Uncharacterized protein</fullName>
    </submittedName>
</protein>
<dbReference type="EMBL" id="GAIX01010956">
    <property type="protein sequence ID" value="JAA81604.1"/>
    <property type="molecule type" value="Transcribed_RNA"/>
</dbReference>
<organism evidence="2">
    <name type="scientific">Pararge aegeria</name>
    <name type="common">speckled wood butterfly</name>
    <dbReference type="NCBI Taxonomy" id="116150"/>
    <lineage>
        <taxon>Eukaryota</taxon>
        <taxon>Metazoa</taxon>
        <taxon>Ecdysozoa</taxon>
        <taxon>Arthropoda</taxon>
        <taxon>Hexapoda</taxon>
        <taxon>Insecta</taxon>
        <taxon>Pterygota</taxon>
        <taxon>Neoptera</taxon>
        <taxon>Endopterygota</taxon>
        <taxon>Lepidoptera</taxon>
        <taxon>Glossata</taxon>
        <taxon>Ditrysia</taxon>
        <taxon>Papilionoidea</taxon>
        <taxon>Nymphalidae</taxon>
        <taxon>Satyrinae</taxon>
        <taxon>Satyrini</taxon>
        <taxon>Parargina</taxon>
        <taxon>Pararge</taxon>
    </lineage>
</organism>
<reference evidence="2" key="1">
    <citation type="journal article" date="2013" name="BMC Genomics">
        <title>Unscrambling butterfly oogenesis.</title>
        <authorList>
            <person name="Carter J.M."/>
            <person name="Baker S.C."/>
            <person name="Pink R."/>
            <person name="Carter D.R."/>
            <person name="Collins A."/>
            <person name="Tomlin J."/>
            <person name="Gibbs M."/>
            <person name="Breuker C.J."/>
        </authorList>
    </citation>
    <scope>NUCLEOTIDE SEQUENCE</scope>
    <source>
        <tissue evidence="2">Ovary</tissue>
    </source>
</reference>
<dbReference type="AlphaFoldDB" id="S4NX16"/>
<reference evidence="2" key="2">
    <citation type="submission" date="2013-05" db="EMBL/GenBank/DDBJ databases">
        <authorList>
            <person name="Carter J.-M."/>
            <person name="Baker S.C."/>
            <person name="Pink R."/>
            <person name="Carter D.R.F."/>
            <person name="Collins A."/>
            <person name="Tomlin J."/>
            <person name="Gibbs M."/>
            <person name="Breuker C.J."/>
        </authorList>
    </citation>
    <scope>NUCLEOTIDE SEQUENCE</scope>
    <source>
        <tissue evidence="2">Ovary</tissue>
    </source>
</reference>
<feature type="region of interest" description="Disordered" evidence="1">
    <location>
        <begin position="44"/>
        <end position="68"/>
    </location>
</feature>
<name>S4NX16_9NEOP</name>
<sequence length="68" mass="7827">KSSEKQSVDIPERCTERESQNMKLHYDSEKAELIQESEHSKIITSIDPTTSIEKQQTELLDSDDGEFL</sequence>
<feature type="non-terminal residue" evidence="2">
    <location>
        <position position="68"/>
    </location>
</feature>
<proteinExistence type="predicted"/>
<evidence type="ECO:0000256" key="1">
    <source>
        <dbReference type="SAM" id="MobiDB-lite"/>
    </source>
</evidence>
<evidence type="ECO:0000313" key="2">
    <source>
        <dbReference type="EMBL" id="JAA81604.1"/>
    </source>
</evidence>
<accession>S4NX16</accession>
<feature type="non-terminal residue" evidence="2">
    <location>
        <position position="1"/>
    </location>
</feature>